<dbReference type="Proteomes" id="UP000672657">
    <property type="component" value="Unassembled WGS sequence"/>
</dbReference>
<keyword evidence="2" id="KW-1185">Reference proteome</keyword>
<sequence>MQGFCFVESSTMSIEAIHAEIMLARPYLIPRERTEKGIRNGYSYWLRVPPSKELRVIRLSQADGNFELVRSASERKTLAKVRQPFSGSVAELLAIIDEQIDIIRKPQR</sequence>
<organism evidence="1 2">
    <name type="scientific">Cupriavidus numazuensis</name>
    <dbReference type="NCBI Taxonomy" id="221992"/>
    <lineage>
        <taxon>Bacteria</taxon>
        <taxon>Pseudomonadati</taxon>
        <taxon>Pseudomonadota</taxon>
        <taxon>Betaproteobacteria</taxon>
        <taxon>Burkholderiales</taxon>
        <taxon>Burkholderiaceae</taxon>
        <taxon>Cupriavidus</taxon>
    </lineage>
</organism>
<dbReference type="EMBL" id="CAJPVI010000087">
    <property type="protein sequence ID" value="CAG2160645.1"/>
    <property type="molecule type" value="Genomic_DNA"/>
</dbReference>
<accession>A0ABN7QE51</accession>
<reference evidence="1 2" key="1">
    <citation type="submission" date="2021-03" db="EMBL/GenBank/DDBJ databases">
        <authorList>
            <person name="Peeters C."/>
        </authorList>
    </citation>
    <scope>NUCLEOTIDE SEQUENCE [LARGE SCALE GENOMIC DNA]</scope>
    <source>
        <strain evidence="1 2">LMG 26411</strain>
    </source>
</reference>
<protein>
    <recommendedName>
        <fullName evidence="3">Integron gene cassette protein</fullName>
    </recommendedName>
</protein>
<gene>
    <name evidence="1" type="ORF">LMG26411_07643</name>
</gene>
<name>A0ABN7QE51_9BURK</name>
<evidence type="ECO:0008006" key="3">
    <source>
        <dbReference type="Google" id="ProtNLM"/>
    </source>
</evidence>
<evidence type="ECO:0000313" key="1">
    <source>
        <dbReference type="EMBL" id="CAG2160645.1"/>
    </source>
</evidence>
<proteinExistence type="predicted"/>
<comment type="caution">
    <text evidence="1">The sequence shown here is derived from an EMBL/GenBank/DDBJ whole genome shotgun (WGS) entry which is preliminary data.</text>
</comment>
<evidence type="ECO:0000313" key="2">
    <source>
        <dbReference type="Proteomes" id="UP000672657"/>
    </source>
</evidence>